<sequence length="110" mass="13244">MAESFEQTLRRYKEERHMNFIKQGEKFEEGLNNLDIKVEKIEVTKISYPVLINKEYVEENRLLTPYVLANAYFEDEELIFSPKQSIEKDLEIIKLKQRIKELESEDEQND</sequence>
<keyword evidence="4" id="KW-1185">Reference proteome</keyword>
<reference evidence="2 3" key="1">
    <citation type="submission" date="2018-06" db="EMBL/GenBank/DDBJ databases">
        <authorList>
            <consortium name="Pathogen Informatics"/>
            <person name="Doyle S."/>
        </authorList>
    </citation>
    <scope>NUCLEOTIDE SEQUENCE [LARGE SCALE GENOMIC DNA]</scope>
    <source>
        <strain evidence="2 3">NCTC12195</strain>
    </source>
</reference>
<proteinExistence type="predicted"/>
<dbReference type="Proteomes" id="UP000321057">
    <property type="component" value="Unassembled WGS sequence"/>
</dbReference>
<evidence type="ECO:0000313" key="2">
    <source>
        <dbReference type="EMBL" id="SUM33787.1"/>
    </source>
</evidence>
<dbReference type="EMBL" id="BKAX01000003">
    <property type="protein sequence ID" value="GEQ05531.1"/>
    <property type="molecule type" value="Genomic_DNA"/>
</dbReference>
<evidence type="ECO:0000313" key="1">
    <source>
        <dbReference type="EMBL" id="GEQ05531.1"/>
    </source>
</evidence>
<accession>A0A0D0SGS3</accession>
<dbReference type="EMBL" id="UHDK01000001">
    <property type="protein sequence ID" value="SUM33787.1"/>
    <property type="molecule type" value="Genomic_DNA"/>
</dbReference>
<evidence type="ECO:0000313" key="3">
    <source>
        <dbReference type="Proteomes" id="UP000255277"/>
    </source>
</evidence>
<dbReference type="Proteomes" id="UP000255277">
    <property type="component" value="Unassembled WGS sequence"/>
</dbReference>
<reference evidence="1 4" key="2">
    <citation type="submission" date="2019-07" db="EMBL/GenBank/DDBJ databases">
        <title>Whole genome shotgun sequence of Staphylococcus gallinarum NBRC 109767.</title>
        <authorList>
            <person name="Hosoyama A."/>
            <person name="Uohara A."/>
            <person name="Ohji S."/>
            <person name="Ichikawa N."/>
        </authorList>
    </citation>
    <scope>NUCLEOTIDE SEQUENCE [LARGE SCALE GENOMIC DNA]</scope>
    <source>
        <strain evidence="1 4">NBRC 109767</strain>
    </source>
</reference>
<organism evidence="2 3">
    <name type="scientific">Staphylococcus gallinarum</name>
    <dbReference type="NCBI Taxonomy" id="1293"/>
    <lineage>
        <taxon>Bacteria</taxon>
        <taxon>Bacillati</taxon>
        <taxon>Bacillota</taxon>
        <taxon>Bacilli</taxon>
        <taxon>Bacillales</taxon>
        <taxon>Staphylococcaceae</taxon>
        <taxon>Staphylococcus</taxon>
    </lineage>
</organism>
<dbReference type="AlphaFoldDB" id="A0A0D0SGS3"/>
<dbReference type="STRING" id="1293.SH09_03875"/>
<name>A0A0D0SGS3_STAGA</name>
<evidence type="ECO:0000313" key="4">
    <source>
        <dbReference type="Proteomes" id="UP000321057"/>
    </source>
</evidence>
<gene>
    <name evidence="2" type="ORF">NCTC12195_03256</name>
    <name evidence="1" type="ORF">SGA02_13590</name>
</gene>
<dbReference type="RefSeq" id="WP_042738318.1">
    <property type="nucleotide sequence ID" value="NZ_BKAX01000003.1"/>
</dbReference>
<protein>
    <submittedName>
        <fullName evidence="2">Uncharacterized protein</fullName>
    </submittedName>
</protein>